<comment type="cofactor">
    <cofactor evidence="1">
        <name>pyrroloquinoline quinone</name>
        <dbReference type="ChEBI" id="CHEBI:58442"/>
    </cofactor>
</comment>
<dbReference type="EMBL" id="QVQW01000042">
    <property type="protein sequence ID" value="RKU43483.1"/>
    <property type="molecule type" value="Genomic_DNA"/>
</dbReference>
<dbReference type="PANTHER" id="PTHR32303:SF10">
    <property type="entry name" value="OUTER MEMBRANE PROTEIN ASSEMBLY FACTOR BAMB"/>
    <property type="match status" value="1"/>
</dbReference>
<evidence type="ECO:0000256" key="3">
    <source>
        <dbReference type="ARBA" id="ARBA00023002"/>
    </source>
</evidence>
<dbReference type="InterPro" id="IPR002372">
    <property type="entry name" value="PQQ_rpt_dom"/>
</dbReference>
<dbReference type="InterPro" id="IPR015943">
    <property type="entry name" value="WD40/YVTN_repeat-like_dom_sf"/>
</dbReference>
<keyword evidence="8" id="KW-1185">Reference proteome</keyword>
<dbReference type="Gene3D" id="2.140.10.10">
    <property type="entry name" value="Quinoprotein alcohol dehydrogenase-like superfamily"/>
    <property type="match status" value="1"/>
</dbReference>
<feature type="signal peptide" evidence="4">
    <location>
        <begin position="1"/>
        <end position="17"/>
    </location>
</feature>
<evidence type="ECO:0000313" key="7">
    <source>
        <dbReference type="EMBL" id="RKU43483.1"/>
    </source>
</evidence>
<feature type="chain" id="PRO_5019034751" description="Pyrrolo-quinoline quinone repeat domain-containing protein" evidence="4">
    <location>
        <begin position="18"/>
        <end position="531"/>
    </location>
</feature>
<evidence type="ECO:0000256" key="1">
    <source>
        <dbReference type="ARBA" id="ARBA00001931"/>
    </source>
</evidence>
<gene>
    <name evidence="7" type="ORF">DL546_003188</name>
</gene>
<dbReference type="Pfam" id="PF13360">
    <property type="entry name" value="PQQ_2"/>
    <property type="match status" value="1"/>
</dbReference>
<evidence type="ECO:0000259" key="5">
    <source>
        <dbReference type="Pfam" id="PF01011"/>
    </source>
</evidence>
<organism evidence="7 8">
    <name type="scientific">Coniochaeta pulveracea</name>
    <dbReference type="NCBI Taxonomy" id="177199"/>
    <lineage>
        <taxon>Eukaryota</taxon>
        <taxon>Fungi</taxon>
        <taxon>Dikarya</taxon>
        <taxon>Ascomycota</taxon>
        <taxon>Pezizomycotina</taxon>
        <taxon>Sordariomycetes</taxon>
        <taxon>Sordariomycetidae</taxon>
        <taxon>Coniochaetales</taxon>
        <taxon>Coniochaetaceae</taxon>
        <taxon>Coniochaeta</taxon>
    </lineage>
</organism>
<evidence type="ECO:0000313" key="8">
    <source>
        <dbReference type="Proteomes" id="UP000275385"/>
    </source>
</evidence>
<reference evidence="7 8" key="1">
    <citation type="submission" date="2018-08" db="EMBL/GenBank/DDBJ databases">
        <title>Draft genome of the lignicolous fungus Coniochaeta pulveracea.</title>
        <authorList>
            <person name="Borstlap C.J."/>
            <person name="De Witt R.N."/>
            <person name="Botha A."/>
            <person name="Volschenk H."/>
        </authorList>
    </citation>
    <scope>NUCLEOTIDE SEQUENCE [LARGE SCALE GENOMIC DNA]</scope>
    <source>
        <strain evidence="7 8">CAB683</strain>
    </source>
</reference>
<dbReference type="STRING" id="177199.A0A420Y6J0"/>
<dbReference type="Pfam" id="PF01011">
    <property type="entry name" value="PQQ"/>
    <property type="match status" value="1"/>
</dbReference>
<comment type="similarity">
    <text evidence="2">Belongs to the bacterial PQQ dehydrogenase family.</text>
</comment>
<proteinExistence type="inferred from homology"/>
<dbReference type="AlphaFoldDB" id="A0A420Y6J0"/>
<evidence type="ECO:0000259" key="6">
    <source>
        <dbReference type="Pfam" id="PF13360"/>
    </source>
</evidence>
<dbReference type="Proteomes" id="UP000275385">
    <property type="component" value="Unassembled WGS sequence"/>
</dbReference>
<dbReference type="GO" id="GO:0016491">
    <property type="term" value="F:oxidoreductase activity"/>
    <property type="evidence" value="ECO:0007669"/>
    <property type="project" value="UniProtKB-KW"/>
</dbReference>
<dbReference type="Gene3D" id="2.130.10.10">
    <property type="entry name" value="YVTN repeat-like/Quinoprotein amine dehydrogenase"/>
    <property type="match status" value="1"/>
</dbReference>
<feature type="domain" description="Pyrrolo-quinoline quinone repeat" evidence="5">
    <location>
        <begin position="29"/>
        <end position="312"/>
    </location>
</feature>
<accession>A0A420Y6J0</accession>
<sequence length="531" mass="56408">MMVSHTWLLGLLGATQAVVADGSFSSASWDGWGGGIHNNRWTDSQAITTSNAKSLTRTCPGLSYQYGVSATPVVRGSNVYYPTWNGLFVALDYTTCKTHWTINVTQLIYDYAVPSPASAIATYPVSRTSPQIDGSIIYFGTQTHALLVAADLHNGKILGMVPLHSHPLAVVTMSPTVYKGVIFAGTSSYEEPAPLIFPNYTCCSYIGNMVALTFSPHTGLFTKKWDIPALPSGQGWSGAGVWGSQPSIDTARNQVFFGTGNLYSYPPEYGHCINSTADCLPAGVNQEAIIALDVSSGKINWVRRVSPLDAWNGACVTVPIDTVNCPSVPPGRDGDFGMAPGFVPKRTSGLEDDVVVVAQKTGVIFAFAAGTGETVWMNDISRMQGGGLSWGVAVDDKRVYYTLPYSRFDVPANVSSTVFGAASLVNGSVLWETPATHNSLALQPPTVAGDLVLYPRAGVVDETPSGYLTSKGALTVLDRSSGSVVTEVELDVNFQGGIAVVNEYVLFGTGYRNGVNFVGNGSLYVLKVDGK</sequence>
<evidence type="ECO:0000256" key="4">
    <source>
        <dbReference type="SAM" id="SignalP"/>
    </source>
</evidence>
<comment type="caution">
    <text evidence="7">The sequence shown here is derived from an EMBL/GenBank/DDBJ whole genome shotgun (WGS) entry which is preliminary data.</text>
</comment>
<feature type="domain" description="Pyrrolo-quinoline quinone repeat" evidence="6">
    <location>
        <begin position="361"/>
        <end position="453"/>
    </location>
</feature>
<dbReference type="PANTHER" id="PTHR32303">
    <property type="entry name" value="QUINOPROTEIN ALCOHOL DEHYDROGENASE (CYTOCHROME C)"/>
    <property type="match status" value="1"/>
</dbReference>
<name>A0A420Y6J0_9PEZI</name>
<keyword evidence="4" id="KW-0732">Signal</keyword>
<keyword evidence="3" id="KW-0560">Oxidoreductase</keyword>
<dbReference type="SUPFAM" id="SSF50998">
    <property type="entry name" value="Quinoprotein alcohol dehydrogenase-like"/>
    <property type="match status" value="1"/>
</dbReference>
<protein>
    <recommendedName>
        <fullName evidence="5 6">Pyrrolo-quinoline quinone repeat domain-containing protein</fullName>
    </recommendedName>
</protein>
<evidence type="ECO:0000256" key="2">
    <source>
        <dbReference type="ARBA" id="ARBA00008156"/>
    </source>
</evidence>
<dbReference type="InterPro" id="IPR011047">
    <property type="entry name" value="Quinoprotein_ADH-like_sf"/>
</dbReference>
<dbReference type="OrthoDB" id="416253at2759"/>